<dbReference type="Pfam" id="PF00574">
    <property type="entry name" value="CLP_protease"/>
    <property type="match status" value="1"/>
</dbReference>
<accession>A0A401TT26</accession>
<dbReference type="EMBL" id="BEZZ01162412">
    <property type="protein sequence ID" value="GCC45794.1"/>
    <property type="molecule type" value="Genomic_DNA"/>
</dbReference>
<feature type="non-terminal residue" evidence="2">
    <location>
        <position position="215"/>
    </location>
</feature>
<organism evidence="2 3">
    <name type="scientific">Chiloscyllium punctatum</name>
    <name type="common">Brownbanded bambooshark</name>
    <name type="synonym">Hemiscyllium punctatum</name>
    <dbReference type="NCBI Taxonomy" id="137246"/>
    <lineage>
        <taxon>Eukaryota</taxon>
        <taxon>Metazoa</taxon>
        <taxon>Chordata</taxon>
        <taxon>Craniata</taxon>
        <taxon>Vertebrata</taxon>
        <taxon>Chondrichthyes</taxon>
        <taxon>Elasmobranchii</taxon>
        <taxon>Galeomorphii</taxon>
        <taxon>Galeoidea</taxon>
        <taxon>Orectolobiformes</taxon>
        <taxon>Hemiscylliidae</taxon>
        <taxon>Chiloscyllium</taxon>
    </lineage>
</organism>
<dbReference type="Gene3D" id="3.90.226.10">
    <property type="entry name" value="2-enoyl-CoA Hydratase, Chain A, domain 1"/>
    <property type="match status" value="1"/>
</dbReference>
<comment type="caution">
    <text evidence="2">The sequence shown here is derived from an EMBL/GenBank/DDBJ whole genome shotgun (WGS) entry which is preliminary data.</text>
</comment>
<evidence type="ECO:0000313" key="3">
    <source>
        <dbReference type="Proteomes" id="UP000287033"/>
    </source>
</evidence>
<gene>
    <name evidence="2" type="ORF">chiPu_0029655</name>
</gene>
<sequence length="215" mass="23227">MSPVAHSCERAQVSGKQRYSRGFDACNRAISRKWTSRAPNRGSSPAPRGPDRCDAADHRLTSDAHFPDIASSARFMFSRLLLFVALLLIPGVLRAEDAPVEKAGFAKKLTIYLAKGPANACGAGCDRWIAIEGEIDREAAQRIRTFLYATKDPQLPIYLHSPGGNVEQSYAIARFLRARKAIARVGRTTVPACSAGTQVDAACLKIKATKGEVAA</sequence>
<dbReference type="Proteomes" id="UP000287033">
    <property type="component" value="Unassembled WGS sequence"/>
</dbReference>
<dbReference type="SUPFAM" id="SSF52096">
    <property type="entry name" value="ClpP/crotonase"/>
    <property type="match status" value="1"/>
</dbReference>
<protein>
    <submittedName>
        <fullName evidence="2">Uncharacterized protein</fullName>
    </submittedName>
</protein>
<dbReference type="AlphaFoldDB" id="A0A401TT26"/>
<proteinExistence type="predicted"/>
<reference evidence="2 3" key="1">
    <citation type="journal article" date="2018" name="Nat. Ecol. Evol.">
        <title>Shark genomes provide insights into elasmobranch evolution and the origin of vertebrates.</title>
        <authorList>
            <person name="Hara Y"/>
            <person name="Yamaguchi K"/>
            <person name="Onimaru K"/>
            <person name="Kadota M"/>
            <person name="Koyanagi M"/>
            <person name="Keeley SD"/>
            <person name="Tatsumi K"/>
            <person name="Tanaka K"/>
            <person name="Motone F"/>
            <person name="Kageyama Y"/>
            <person name="Nozu R"/>
            <person name="Adachi N"/>
            <person name="Nishimura O"/>
            <person name="Nakagawa R"/>
            <person name="Tanegashima C"/>
            <person name="Kiyatake I"/>
            <person name="Matsumoto R"/>
            <person name="Murakumo K"/>
            <person name="Nishida K"/>
            <person name="Terakita A"/>
            <person name="Kuratani S"/>
            <person name="Sato K"/>
            <person name="Hyodo S Kuraku.S."/>
        </authorList>
    </citation>
    <scope>NUCLEOTIDE SEQUENCE [LARGE SCALE GENOMIC DNA]</scope>
</reference>
<name>A0A401TT26_CHIPU</name>
<keyword evidence="3" id="KW-1185">Reference proteome</keyword>
<dbReference type="InterPro" id="IPR029045">
    <property type="entry name" value="ClpP/crotonase-like_dom_sf"/>
</dbReference>
<dbReference type="InterPro" id="IPR023562">
    <property type="entry name" value="ClpP/TepA"/>
</dbReference>
<evidence type="ECO:0000313" key="2">
    <source>
        <dbReference type="EMBL" id="GCC45794.1"/>
    </source>
</evidence>
<feature type="region of interest" description="Disordered" evidence="1">
    <location>
        <begin position="34"/>
        <end position="56"/>
    </location>
</feature>
<evidence type="ECO:0000256" key="1">
    <source>
        <dbReference type="SAM" id="MobiDB-lite"/>
    </source>
</evidence>